<keyword evidence="2" id="KW-0547">Nucleotide-binding</keyword>
<sequence length="885" mass="96115">MTKGVPPSGDAAGAGAGVEPGPGPGPGPAVERFPVAALHSGEPFAVLYGPGADDVFVDGAHQVCSLEETLWRVLRAEGYERIVFSSLAEPVYFRDDASRDLSRAAAAAPRRGPRTMRHDRLRGPLGSMLVPGFGDRGTAGEPGTGGGAVGTVPAPSTTGISDPFGVMTLTGYLRQREHRTAVVFPYAEEVLHYNHAGRQLAHAMAAWAQQCDGRNLWVLVFRRPSLERVAEFVAEQGGFPLLETFVRQQRDAPGRPGTGEIGYPQAAEVERLIHATRLRAGLRIADWRELAPIVRAMAGQPVKTRTWRARLQQLAKGNGTLSANAVRGWVEGVDTDPRPALERLNAMPGLEMLKQHFHELTGMVETTRALEEAGHTGTYDPPSLHLVFTGNPGTGKTTVARLVGEIYRDLGLLRRGHVFEAKVRDLISSSIGRTAERTDDAVDRALDGVLFIDEAYTLSDQLDGYGGQAIQALLSRMENDRGRLVVVAAGYPGKMREFLAADVGLSSRFPTVLDFPDFPAETLLAILLGRLTQRGERLEASTEEKLGAVVAEMYRTRDESFGNARDMRTLADDILRLWAGRVRGRTDLPITPEDIPERHRPRLGRPIPDPVAQLAELDRYVGLDAVREHFTTLGNRLRLRQAAGKGGFVAPHLLFTGPPGTGKTTVARVVGRMFRDLGLLRQGHVIEVTRAELVANFVGQTATRVQKAVRDALDGVLFIDEAYSLTRDTASRSDFGQEAVDTLIREMENRRGRLVVIAAGYPREMAEFLESNSGMASRFADPVVFPPYSGADLAEILRRMAADEGYALGAGVAERAVRWLEWKRAGDPVRFGNARTVRGLLGDMEGRMAARLAQGGWPEGPGTAAPLEFLPADVPEVPVSRRSAG</sequence>
<dbReference type="FunFam" id="3.40.50.300:FF:000216">
    <property type="entry name" value="Type VII secretion ATPase EccA"/>
    <property type="match status" value="2"/>
</dbReference>
<dbReference type="SUPFAM" id="SSF52540">
    <property type="entry name" value="P-loop containing nucleoside triphosphate hydrolases"/>
    <property type="match status" value="2"/>
</dbReference>
<comment type="similarity">
    <text evidence="1">Belongs to the CbxX/CfxQ family.</text>
</comment>
<dbReference type="InterPro" id="IPR003593">
    <property type="entry name" value="AAA+_ATPase"/>
</dbReference>
<dbReference type="Gene3D" id="3.40.50.300">
    <property type="entry name" value="P-loop containing nucleotide triphosphate hydrolases"/>
    <property type="match status" value="2"/>
</dbReference>
<dbReference type="InterPro" id="IPR041627">
    <property type="entry name" value="AAA_lid_6"/>
</dbReference>
<accession>A0AAU2K0F9</accession>
<gene>
    <name evidence="6" type="ORF">OG327_04530</name>
</gene>
<feature type="domain" description="AAA+ ATPase" evidence="5">
    <location>
        <begin position="382"/>
        <end position="519"/>
    </location>
</feature>
<evidence type="ECO:0000256" key="1">
    <source>
        <dbReference type="ARBA" id="ARBA00010378"/>
    </source>
</evidence>
<name>A0AAU2K0F9_9ACTN</name>
<dbReference type="EMBL" id="CP108264">
    <property type="protein sequence ID" value="WTU78569.1"/>
    <property type="molecule type" value="Genomic_DNA"/>
</dbReference>
<dbReference type="PANTHER" id="PTHR43392">
    <property type="entry name" value="AAA-TYPE ATPASE FAMILY PROTEIN / ANKYRIN REPEAT FAMILY PROTEIN"/>
    <property type="match status" value="1"/>
</dbReference>
<dbReference type="AlphaFoldDB" id="A0AAU2K0F9"/>
<protein>
    <submittedName>
        <fullName evidence="6">AAA family ATPase</fullName>
    </submittedName>
</protein>
<reference evidence="6" key="1">
    <citation type="submission" date="2022-10" db="EMBL/GenBank/DDBJ databases">
        <title>The complete genomes of actinobacterial strains from the NBC collection.</title>
        <authorList>
            <person name="Joergensen T.S."/>
            <person name="Alvarez Arevalo M."/>
            <person name="Sterndorff E.B."/>
            <person name="Faurdal D."/>
            <person name="Vuksanovic O."/>
            <person name="Mourched A.-S."/>
            <person name="Charusanti P."/>
            <person name="Shaw S."/>
            <person name="Blin K."/>
            <person name="Weber T."/>
        </authorList>
    </citation>
    <scope>NUCLEOTIDE SEQUENCE</scope>
    <source>
        <strain evidence="6">NBC_00049</strain>
    </source>
</reference>
<feature type="compositionally biased region" description="Low complexity" evidence="4">
    <location>
        <begin position="1"/>
        <end position="11"/>
    </location>
</feature>
<evidence type="ECO:0000256" key="3">
    <source>
        <dbReference type="ARBA" id="ARBA00022840"/>
    </source>
</evidence>
<evidence type="ECO:0000256" key="4">
    <source>
        <dbReference type="SAM" id="MobiDB-lite"/>
    </source>
</evidence>
<dbReference type="CDD" id="cd00009">
    <property type="entry name" value="AAA"/>
    <property type="match status" value="2"/>
</dbReference>
<dbReference type="InterPro" id="IPR000641">
    <property type="entry name" value="CbxX/CfxQ"/>
</dbReference>
<dbReference type="Pfam" id="PF00004">
    <property type="entry name" value="AAA"/>
    <property type="match status" value="2"/>
</dbReference>
<feature type="region of interest" description="Disordered" evidence="4">
    <location>
        <begin position="1"/>
        <end position="30"/>
    </location>
</feature>
<evidence type="ECO:0000313" key="6">
    <source>
        <dbReference type="EMBL" id="WTU78569.1"/>
    </source>
</evidence>
<dbReference type="GO" id="GO:0005524">
    <property type="term" value="F:ATP binding"/>
    <property type="evidence" value="ECO:0007669"/>
    <property type="project" value="UniProtKB-KW"/>
</dbReference>
<dbReference type="InterPro" id="IPR050773">
    <property type="entry name" value="CbxX/CfxQ_RuBisCO_ESX"/>
</dbReference>
<organism evidence="6">
    <name type="scientific">Streptomyces sp. NBC_00049</name>
    <dbReference type="NCBI Taxonomy" id="2903617"/>
    <lineage>
        <taxon>Bacteria</taxon>
        <taxon>Bacillati</taxon>
        <taxon>Actinomycetota</taxon>
        <taxon>Actinomycetes</taxon>
        <taxon>Kitasatosporales</taxon>
        <taxon>Streptomycetaceae</taxon>
        <taxon>Streptomyces</taxon>
    </lineage>
</organism>
<dbReference type="Gene3D" id="1.10.8.60">
    <property type="match status" value="2"/>
</dbReference>
<dbReference type="PRINTS" id="PR00819">
    <property type="entry name" value="CBXCFQXSUPER"/>
</dbReference>
<evidence type="ECO:0000256" key="2">
    <source>
        <dbReference type="ARBA" id="ARBA00022741"/>
    </source>
</evidence>
<evidence type="ECO:0000259" key="5">
    <source>
        <dbReference type="SMART" id="SM00382"/>
    </source>
</evidence>
<dbReference type="Pfam" id="PF17866">
    <property type="entry name" value="AAA_lid_6"/>
    <property type="match status" value="1"/>
</dbReference>
<dbReference type="InterPro" id="IPR003959">
    <property type="entry name" value="ATPase_AAA_core"/>
</dbReference>
<feature type="domain" description="AAA+ ATPase" evidence="5">
    <location>
        <begin position="649"/>
        <end position="789"/>
    </location>
</feature>
<dbReference type="PANTHER" id="PTHR43392:SF2">
    <property type="entry name" value="AAA-TYPE ATPASE FAMILY PROTEIN _ ANKYRIN REPEAT FAMILY PROTEIN"/>
    <property type="match status" value="1"/>
</dbReference>
<keyword evidence="3" id="KW-0067">ATP-binding</keyword>
<dbReference type="InterPro" id="IPR027417">
    <property type="entry name" value="P-loop_NTPase"/>
</dbReference>
<proteinExistence type="inferred from homology"/>
<dbReference type="GO" id="GO:0016887">
    <property type="term" value="F:ATP hydrolysis activity"/>
    <property type="evidence" value="ECO:0007669"/>
    <property type="project" value="InterPro"/>
</dbReference>
<dbReference type="SMART" id="SM00382">
    <property type="entry name" value="AAA"/>
    <property type="match status" value="2"/>
</dbReference>